<name>A0A9Q9APY5_9PEZI</name>
<dbReference type="PANTHER" id="PTHR11360:SF287">
    <property type="entry name" value="MFS MONOCARBOXYLATE TRANSPORTER"/>
    <property type="match status" value="1"/>
</dbReference>
<feature type="transmembrane region" description="Helical" evidence="3">
    <location>
        <begin position="94"/>
        <end position="113"/>
    </location>
</feature>
<keyword evidence="3" id="KW-0812">Transmembrane</keyword>
<feature type="transmembrane region" description="Helical" evidence="3">
    <location>
        <begin position="125"/>
        <end position="143"/>
    </location>
</feature>
<dbReference type="Pfam" id="PF07690">
    <property type="entry name" value="MFS_1"/>
    <property type="match status" value="1"/>
</dbReference>
<feature type="transmembrane region" description="Helical" evidence="3">
    <location>
        <begin position="323"/>
        <end position="344"/>
    </location>
</feature>
<proteinExistence type="inferred from homology"/>
<keyword evidence="3" id="KW-1133">Transmembrane helix</keyword>
<feature type="transmembrane region" description="Helical" evidence="3">
    <location>
        <begin position="149"/>
        <end position="170"/>
    </location>
</feature>
<dbReference type="GO" id="GO:0016020">
    <property type="term" value="C:membrane"/>
    <property type="evidence" value="ECO:0007669"/>
    <property type="project" value="UniProtKB-SubCell"/>
</dbReference>
<organism evidence="4 5">
    <name type="scientific">Septoria linicola</name>
    <dbReference type="NCBI Taxonomy" id="215465"/>
    <lineage>
        <taxon>Eukaryota</taxon>
        <taxon>Fungi</taxon>
        <taxon>Dikarya</taxon>
        <taxon>Ascomycota</taxon>
        <taxon>Pezizomycotina</taxon>
        <taxon>Dothideomycetes</taxon>
        <taxon>Dothideomycetidae</taxon>
        <taxon>Mycosphaerellales</taxon>
        <taxon>Mycosphaerellaceae</taxon>
        <taxon>Septoria</taxon>
    </lineage>
</organism>
<dbReference type="PANTHER" id="PTHR11360">
    <property type="entry name" value="MONOCARBOXYLATE TRANSPORTER"/>
    <property type="match status" value="1"/>
</dbReference>
<dbReference type="InterPro" id="IPR036259">
    <property type="entry name" value="MFS_trans_sf"/>
</dbReference>
<evidence type="ECO:0000256" key="3">
    <source>
        <dbReference type="SAM" id="Phobius"/>
    </source>
</evidence>
<keyword evidence="5" id="KW-1185">Reference proteome</keyword>
<reference evidence="4" key="1">
    <citation type="submission" date="2022-06" db="EMBL/GenBank/DDBJ databases">
        <title>Complete genome sequences of two strains of the flax pathogen Septoria linicola.</title>
        <authorList>
            <person name="Lapalu N."/>
            <person name="Simon A."/>
            <person name="Demenou B."/>
            <person name="Paumier D."/>
            <person name="Guillot M.-P."/>
            <person name="Gout L."/>
            <person name="Valade R."/>
        </authorList>
    </citation>
    <scope>NUCLEOTIDE SEQUENCE</scope>
    <source>
        <strain evidence="4">SE15195</strain>
    </source>
</reference>
<accession>A0A9Q9APY5</accession>
<gene>
    <name evidence="4" type="ORF">Slin15195_G042970</name>
</gene>
<feature type="transmembrane region" description="Helical" evidence="3">
    <location>
        <begin position="182"/>
        <end position="202"/>
    </location>
</feature>
<protein>
    <submittedName>
        <fullName evidence="4">Major facilitator superfamily, MFS transporter superfamily</fullName>
    </submittedName>
</protein>
<feature type="transmembrane region" description="Helical" evidence="3">
    <location>
        <begin position="53"/>
        <end position="74"/>
    </location>
</feature>
<evidence type="ECO:0000313" key="5">
    <source>
        <dbReference type="Proteomes" id="UP001056384"/>
    </source>
</evidence>
<sequence length="453" mass="48408">MEHSLSQQYLTNPSPIELAHLPASSSQSSFIDGTSSPSHAQDALPPTDTGRGAWVALFGAFLSNALIWGFALSYGVMQEYYTTNEPFSSAPGGIAAIGTTCTGIMYLTMPIFLSAFQRWPKARQWSLWVSLPIVATSLIGASFASSVGGLIACQGIMYALAGNALVMPTINYINEWFVRKKGLAIGVAIAGDGTGGVIMPLLLQALLDAVGFRWTLRIVAAIICTLSLPLMFILEPRLPISPTHVAPPVQISFLRHRLFWILQFFNGVQALGYFLPMNYLPTIAQDFGIGHTLASLTLVLINLGSIFGCVAVGALVDRFDTMTIMLAVSMLAGTSVLIVLGFTVAVPPLFVFSIMYGVTASAYSSHWGGLIREVQKAHEGTDANLIFGLLAAGRGVGSIISGPLSESLLVDDREWHDHAASAYSSEYGSIIMFAGITAIVGGGSWFMRKARVM</sequence>
<feature type="transmembrane region" description="Helical" evidence="3">
    <location>
        <begin position="258"/>
        <end position="275"/>
    </location>
</feature>
<dbReference type="OrthoDB" id="2213137at2759"/>
<feature type="transmembrane region" description="Helical" evidence="3">
    <location>
        <begin position="383"/>
        <end position="404"/>
    </location>
</feature>
<dbReference type="AlphaFoldDB" id="A0A9Q9APY5"/>
<feature type="transmembrane region" description="Helical" evidence="3">
    <location>
        <begin position="295"/>
        <end position="316"/>
    </location>
</feature>
<keyword evidence="3" id="KW-0472">Membrane</keyword>
<feature type="transmembrane region" description="Helical" evidence="3">
    <location>
        <begin position="214"/>
        <end position="234"/>
    </location>
</feature>
<feature type="transmembrane region" description="Helical" evidence="3">
    <location>
        <begin position="350"/>
        <end position="371"/>
    </location>
</feature>
<dbReference type="InterPro" id="IPR050327">
    <property type="entry name" value="Proton-linked_MCT"/>
</dbReference>
<dbReference type="SUPFAM" id="SSF103473">
    <property type="entry name" value="MFS general substrate transporter"/>
    <property type="match status" value="1"/>
</dbReference>
<comment type="similarity">
    <text evidence="2">Belongs to the major facilitator superfamily. Monocarboxylate porter (TC 2.A.1.13) family.</text>
</comment>
<evidence type="ECO:0000256" key="1">
    <source>
        <dbReference type="ARBA" id="ARBA00004141"/>
    </source>
</evidence>
<dbReference type="GO" id="GO:0022857">
    <property type="term" value="F:transmembrane transporter activity"/>
    <property type="evidence" value="ECO:0007669"/>
    <property type="project" value="InterPro"/>
</dbReference>
<dbReference type="Proteomes" id="UP001056384">
    <property type="component" value="Chromosome 3"/>
</dbReference>
<dbReference type="Gene3D" id="1.20.1250.20">
    <property type="entry name" value="MFS general substrate transporter like domains"/>
    <property type="match status" value="2"/>
</dbReference>
<comment type="subcellular location">
    <subcellularLocation>
        <location evidence="1">Membrane</location>
        <topology evidence="1">Multi-pass membrane protein</topology>
    </subcellularLocation>
</comment>
<dbReference type="EMBL" id="CP099420">
    <property type="protein sequence ID" value="USW50978.1"/>
    <property type="molecule type" value="Genomic_DNA"/>
</dbReference>
<dbReference type="InterPro" id="IPR011701">
    <property type="entry name" value="MFS"/>
</dbReference>
<feature type="transmembrane region" description="Helical" evidence="3">
    <location>
        <begin position="427"/>
        <end position="447"/>
    </location>
</feature>
<evidence type="ECO:0000256" key="2">
    <source>
        <dbReference type="ARBA" id="ARBA00006727"/>
    </source>
</evidence>
<evidence type="ECO:0000313" key="4">
    <source>
        <dbReference type="EMBL" id="USW50978.1"/>
    </source>
</evidence>